<name>S3U5X9_9GAMM</name>
<dbReference type="EMBL" id="ATGK01000019">
    <property type="protein sequence ID" value="EPG34877.1"/>
    <property type="molecule type" value="Genomic_DNA"/>
</dbReference>
<organism evidence="2 3">
    <name type="scientific">Acinetobacter colistiniresistens</name>
    <dbReference type="NCBI Taxonomy" id="280145"/>
    <lineage>
        <taxon>Bacteria</taxon>
        <taxon>Pseudomonadati</taxon>
        <taxon>Pseudomonadota</taxon>
        <taxon>Gammaproteobacteria</taxon>
        <taxon>Moraxellales</taxon>
        <taxon>Moraxellaceae</taxon>
        <taxon>Acinetobacter</taxon>
    </lineage>
</organism>
<evidence type="ECO:0000313" key="2">
    <source>
        <dbReference type="EMBL" id="EPG34877.1"/>
    </source>
</evidence>
<dbReference type="GeneID" id="45419921"/>
<accession>S3U5X9</accession>
<feature type="transmembrane region" description="Helical" evidence="1">
    <location>
        <begin position="6"/>
        <end position="24"/>
    </location>
</feature>
<dbReference type="AlphaFoldDB" id="S3U5X9"/>
<dbReference type="PATRIC" id="fig|1217696.3.peg.3291"/>
<feature type="transmembrane region" description="Helical" evidence="1">
    <location>
        <begin position="45"/>
        <end position="67"/>
    </location>
</feature>
<proteinExistence type="predicted"/>
<keyword evidence="1" id="KW-1133">Transmembrane helix</keyword>
<sequence length="93" mass="10871">MFTFGIGIFSFIGALLFLVFYFGNIGTRKIVAWVKNEDTTIKEKVWFISILMIILGFFFGSWIQGYWDDITPCVSYLGDVAKCIFDFRQHKNY</sequence>
<dbReference type="HOGENOM" id="CLU_2393166_0_0_6"/>
<keyword evidence="1" id="KW-0472">Membrane</keyword>
<reference evidence="2 3" key="1">
    <citation type="submission" date="2013-06" db="EMBL/GenBank/DDBJ databases">
        <title>The Genome Sequence of Acinetobacter sp. NIPH 2036.</title>
        <authorList>
            <consortium name="The Broad Institute Genome Sequencing Platform"/>
            <consortium name="The Broad Institute Genome Sequencing Center for Infectious Disease"/>
            <person name="Cerqueira G."/>
            <person name="Feldgarden M."/>
            <person name="Courvalin P."/>
            <person name="Perichon B."/>
            <person name="Grillot-Courvalin C."/>
            <person name="Clermont D."/>
            <person name="Rocha E."/>
            <person name="Yoon E.-J."/>
            <person name="Nemec A."/>
            <person name="Young S.K."/>
            <person name="Zeng Q."/>
            <person name="Gargeya S."/>
            <person name="Fitzgerald M."/>
            <person name="Abouelleil A."/>
            <person name="Alvarado L."/>
            <person name="Berlin A.M."/>
            <person name="Chapman S.B."/>
            <person name="Dewar J."/>
            <person name="Goldberg J."/>
            <person name="Griggs A."/>
            <person name="Gujja S."/>
            <person name="Hansen M."/>
            <person name="Howarth C."/>
            <person name="Imamovic A."/>
            <person name="Larimer J."/>
            <person name="McCowan C."/>
            <person name="Murphy C."/>
            <person name="Pearson M."/>
            <person name="Priest M."/>
            <person name="Roberts A."/>
            <person name="Saif S."/>
            <person name="Shea T."/>
            <person name="Sykes S."/>
            <person name="Wortman J."/>
            <person name="Nusbaum C."/>
            <person name="Birren B."/>
        </authorList>
    </citation>
    <scope>NUCLEOTIDE SEQUENCE [LARGE SCALE GENOMIC DNA]</scope>
    <source>
        <strain evidence="2 3">NIPH 2036</strain>
    </source>
</reference>
<dbReference type="RefSeq" id="WP_016651007.1">
    <property type="nucleotide sequence ID" value="NZ_KE340375.1"/>
</dbReference>
<gene>
    <name evidence="2" type="ORF">F907_03349</name>
</gene>
<dbReference type="Proteomes" id="UP000014559">
    <property type="component" value="Unassembled WGS sequence"/>
</dbReference>
<evidence type="ECO:0000256" key="1">
    <source>
        <dbReference type="SAM" id="Phobius"/>
    </source>
</evidence>
<keyword evidence="1" id="KW-0812">Transmembrane</keyword>
<protein>
    <submittedName>
        <fullName evidence="2">Uncharacterized protein</fullName>
    </submittedName>
</protein>
<comment type="caution">
    <text evidence="2">The sequence shown here is derived from an EMBL/GenBank/DDBJ whole genome shotgun (WGS) entry which is preliminary data.</text>
</comment>
<evidence type="ECO:0000313" key="3">
    <source>
        <dbReference type="Proteomes" id="UP000014559"/>
    </source>
</evidence>